<evidence type="ECO:0000313" key="1">
    <source>
        <dbReference type="Proteomes" id="UP000887574"/>
    </source>
</evidence>
<protein>
    <submittedName>
        <fullName evidence="2">Uncharacterized protein</fullName>
    </submittedName>
</protein>
<dbReference type="AlphaFoldDB" id="A0A915DJR0"/>
<dbReference type="Proteomes" id="UP000887574">
    <property type="component" value="Unplaced"/>
</dbReference>
<keyword evidence="1" id="KW-1185">Reference proteome</keyword>
<reference evidence="2" key="1">
    <citation type="submission" date="2022-11" db="UniProtKB">
        <authorList>
            <consortium name="WormBaseParasite"/>
        </authorList>
    </citation>
    <scope>IDENTIFICATION</scope>
</reference>
<proteinExistence type="predicted"/>
<accession>A0A915DJR0</accession>
<evidence type="ECO:0000313" key="2">
    <source>
        <dbReference type="WBParaSite" id="jg20166"/>
    </source>
</evidence>
<name>A0A915DJR0_9BILA</name>
<dbReference type="WBParaSite" id="jg20166">
    <property type="protein sequence ID" value="jg20166"/>
    <property type="gene ID" value="jg20166"/>
</dbReference>
<sequence>MTEELFRIGWDATKIIKKTALPHDSFCLYIKDFEEQGPYRPVVEEKTIAWARKRGSNAAAKKFEVDVQIVKD</sequence>
<organism evidence="1 2">
    <name type="scientific">Ditylenchus dipsaci</name>
    <dbReference type="NCBI Taxonomy" id="166011"/>
    <lineage>
        <taxon>Eukaryota</taxon>
        <taxon>Metazoa</taxon>
        <taxon>Ecdysozoa</taxon>
        <taxon>Nematoda</taxon>
        <taxon>Chromadorea</taxon>
        <taxon>Rhabditida</taxon>
        <taxon>Tylenchina</taxon>
        <taxon>Tylenchomorpha</taxon>
        <taxon>Sphaerularioidea</taxon>
        <taxon>Anguinidae</taxon>
        <taxon>Anguininae</taxon>
        <taxon>Ditylenchus</taxon>
    </lineage>
</organism>